<evidence type="ECO:0000313" key="1">
    <source>
        <dbReference type="EMBL" id="MCP9276723.1"/>
    </source>
</evidence>
<gene>
    <name evidence="1" type="ORF">NM203_31520</name>
</gene>
<keyword evidence="2" id="KW-1185">Reference proteome</keyword>
<accession>A0ABT1MC27</accession>
<evidence type="ECO:0000313" key="2">
    <source>
        <dbReference type="Proteomes" id="UP001651690"/>
    </source>
</evidence>
<dbReference type="SUPFAM" id="SSF55961">
    <property type="entry name" value="Bet v1-like"/>
    <property type="match status" value="1"/>
</dbReference>
<dbReference type="InterPro" id="IPR023393">
    <property type="entry name" value="START-like_dom_sf"/>
</dbReference>
<protein>
    <submittedName>
        <fullName evidence="1">ATPase</fullName>
    </submittedName>
</protein>
<dbReference type="EMBL" id="JANDBD010000019">
    <property type="protein sequence ID" value="MCP9276723.1"/>
    <property type="molecule type" value="Genomic_DNA"/>
</dbReference>
<reference evidence="1 2" key="1">
    <citation type="submission" date="2022-06" db="EMBL/GenBank/DDBJ databases">
        <title>Mycolicibacterium sp. CAU 1645 isolated from seawater.</title>
        <authorList>
            <person name="Kim W."/>
        </authorList>
    </citation>
    <scope>NUCLEOTIDE SEQUENCE [LARGE SCALE GENOMIC DNA]</scope>
    <source>
        <strain evidence="1 2">CAU 1645</strain>
    </source>
</reference>
<comment type="caution">
    <text evidence="1">The sequence shown here is derived from an EMBL/GenBank/DDBJ whole genome shotgun (WGS) entry which is preliminary data.</text>
</comment>
<dbReference type="InterPro" id="IPR019587">
    <property type="entry name" value="Polyketide_cyclase/dehydratase"/>
</dbReference>
<sequence>MTTATEERYVVTRTIPASPANVFAVLADPTRHKDTEPGDWVRDAVDAAPITHVGQMFAVNMYLDLAGGHYVMHNLVTEFDQDRTIAWLPGRLDESGEHSPGGWWWRYDLTPNGDDTDVTMTYDWSDTSQEFRDSVGVPVFEPDFIEQSLASLERTVA</sequence>
<dbReference type="RefSeq" id="WP_255064891.1">
    <property type="nucleotide sequence ID" value="NZ_JANDBD010000019.1"/>
</dbReference>
<dbReference type="Gene3D" id="3.30.530.20">
    <property type="match status" value="1"/>
</dbReference>
<proteinExistence type="predicted"/>
<name>A0ABT1MC27_9MYCO</name>
<dbReference type="Proteomes" id="UP001651690">
    <property type="component" value="Unassembled WGS sequence"/>
</dbReference>
<organism evidence="1 2">
    <name type="scientific">Mycolicibacterium arenosum</name>
    <dbReference type="NCBI Taxonomy" id="2952157"/>
    <lineage>
        <taxon>Bacteria</taxon>
        <taxon>Bacillati</taxon>
        <taxon>Actinomycetota</taxon>
        <taxon>Actinomycetes</taxon>
        <taxon>Mycobacteriales</taxon>
        <taxon>Mycobacteriaceae</taxon>
        <taxon>Mycolicibacterium</taxon>
    </lineage>
</organism>
<dbReference type="Pfam" id="PF10604">
    <property type="entry name" value="Polyketide_cyc2"/>
    <property type="match status" value="1"/>
</dbReference>